<keyword evidence="6" id="KW-0547">Nucleotide-binding</keyword>
<dbReference type="InterPro" id="IPR039430">
    <property type="entry name" value="Thymidylate_kin-like_dom"/>
</dbReference>
<organism evidence="10 11">
    <name type="scientific">Metschnikowia bicuspidata</name>
    <dbReference type="NCBI Taxonomy" id="27322"/>
    <lineage>
        <taxon>Eukaryota</taxon>
        <taxon>Fungi</taxon>
        <taxon>Dikarya</taxon>
        <taxon>Ascomycota</taxon>
        <taxon>Saccharomycotina</taxon>
        <taxon>Pichiomycetes</taxon>
        <taxon>Metschnikowiaceae</taxon>
        <taxon>Metschnikowia</taxon>
    </lineage>
</organism>
<sequence>MRGRLFLFEGLDRTGKSTQAQLLADELQGRLYMFPDRSTPIGEAINRFLTDLSFDLSDESVHLLFSANRWERASEIERLLSGGTHVVMDRYVYSGIAYSLAKDNACDATWLCSPRVGMEELRTRDGWGSERYEKEQFQIRVKECFFRVLRADTDTSIEIVDVNGLGISEAQDALWAIVERRAMYDLTEDPLKRFEQLF</sequence>
<dbReference type="GO" id="GO:0005634">
    <property type="term" value="C:nucleus"/>
    <property type="evidence" value="ECO:0007669"/>
    <property type="project" value="TreeGrafter"/>
</dbReference>
<evidence type="ECO:0000256" key="3">
    <source>
        <dbReference type="ARBA" id="ARBA00012980"/>
    </source>
</evidence>
<dbReference type="SUPFAM" id="SSF52540">
    <property type="entry name" value="P-loop containing nucleoside triphosphate hydrolases"/>
    <property type="match status" value="1"/>
</dbReference>
<keyword evidence="7" id="KW-0418">Kinase</keyword>
<accession>A0A4P9ZAV1</accession>
<proteinExistence type="inferred from homology"/>
<keyword evidence="4" id="KW-0808">Transferase</keyword>
<dbReference type="AlphaFoldDB" id="A0A4P9ZAV1"/>
<evidence type="ECO:0000313" key="11">
    <source>
        <dbReference type="Proteomes" id="UP000268321"/>
    </source>
</evidence>
<keyword evidence="11" id="KW-1185">Reference proteome</keyword>
<dbReference type="Gene3D" id="3.40.50.300">
    <property type="entry name" value="P-loop containing nucleotide triphosphate hydrolases"/>
    <property type="match status" value="1"/>
</dbReference>
<feature type="domain" description="Thymidylate kinase-like" evidence="9">
    <location>
        <begin position="8"/>
        <end position="163"/>
    </location>
</feature>
<evidence type="ECO:0000256" key="8">
    <source>
        <dbReference type="ARBA" id="ARBA00022840"/>
    </source>
</evidence>
<evidence type="ECO:0000256" key="7">
    <source>
        <dbReference type="ARBA" id="ARBA00022777"/>
    </source>
</evidence>
<evidence type="ECO:0000256" key="6">
    <source>
        <dbReference type="ARBA" id="ARBA00022741"/>
    </source>
</evidence>
<reference evidence="11" key="1">
    <citation type="journal article" date="2018" name="Nat. Microbiol.">
        <title>Leveraging single-cell genomics to expand the fungal tree of life.</title>
        <authorList>
            <person name="Ahrendt S.R."/>
            <person name="Quandt C.A."/>
            <person name="Ciobanu D."/>
            <person name="Clum A."/>
            <person name="Salamov A."/>
            <person name="Andreopoulos B."/>
            <person name="Cheng J.F."/>
            <person name="Woyke T."/>
            <person name="Pelin A."/>
            <person name="Henrissat B."/>
            <person name="Reynolds N.K."/>
            <person name="Benny G.L."/>
            <person name="Smith M.E."/>
            <person name="James T.Y."/>
            <person name="Grigoriev I.V."/>
        </authorList>
    </citation>
    <scope>NUCLEOTIDE SEQUENCE [LARGE SCALE GENOMIC DNA]</scope>
    <source>
        <strain evidence="11">Baker2002</strain>
    </source>
</reference>
<keyword evidence="5" id="KW-0545">Nucleotide biosynthesis</keyword>
<dbReference type="InterPro" id="IPR018094">
    <property type="entry name" value="Thymidylate_kinase"/>
</dbReference>
<evidence type="ECO:0000256" key="2">
    <source>
        <dbReference type="ARBA" id="ARBA00009776"/>
    </source>
</evidence>
<protein>
    <recommendedName>
        <fullName evidence="3">dTMP kinase</fullName>
        <ecNumber evidence="3">2.7.4.9</ecNumber>
    </recommendedName>
</protein>
<dbReference type="GO" id="GO:0006227">
    <property type="term" value="P:dUDP biosynthetic process"/>
    <property type="evidence" value="ECO:0007669"/>
    <property type="project" value="TreeGrafter"/>
</dbReference>
<dbReference type="GO" id="GO:0005524">
    <property type="term" value="F:ATP binding"/>
    <property type="evidence" value="ECO:0007669"/>
    <property type="project" value="UniProtKB-KW"/>
</dbReference>
<keyword evidence="8" id="KW-0067">ATP-binding</keyword>
<name>A0A4P9ZAV1_9ASCO</name>
<dbReference type="GO" id="GO:0016787">
    <property type="term" value="F:hydrolase activity"/>
    <property type="evidence" value="ECO:0007669"/>
    <property type="project" value="UniProtKB-KW"/>
</dbReference>
<dbReference type="PANTHER" id="PTHR10344">
    <property type="entry name" value="THYMIDYLATE KINASE"/>
    <property type="match status" value="1"/>
</dbReference>
<dbReference type="GO" id="GO:0004550">
    <property type="term" value="F:nucleoside diphosphate kinase activity"/>
    <property type="evidence" value="ECO:0007669"/>
    <property type="project" value="TreeGrafter"/>
</dbReference>
<dbReference type="PANTHER" id="PTHR10344:SF1">
    <property type="entry name" value="THYMIDYLATE KINASE"/>
    <property type="match status" value="1"/>
</dbReference>
<dbReference type="InterPro" id="IPR018095">
    <property type="entry name" value="Thymidylate_kin_CS"/>
</dbReference>
<comment type="pathway">
    <text evidence="1">Pyrimidine metabolism; dTTP biosynthesis.</text>
</comment>
<comment type="similarity">
    <text evidence="2">Belongs to the thymidylate kinase family.</text>
</comment>
<evidence type="ECO:0000256" key="1">
    <source>
        <dbReference type="ARBA" id="ARBA00004992"/>
    </source>
</evidence>
<dbReference type="GO" id="GO:0006235">
    <property type="term" value="P:dTTP biosynthetic process"/>
    <property type="evidence" value="ECO:0007669"/>
    <property type="project" value="TreeGrafter"/>
</dbReference>
<evidence type="ECO:0000256" key="5">
    <source>
        <dbReference type="ARBA" id="ARBA00022727"/>
    </source>
</evidence>
<dbReference type="GO" id="GO:0006233">
    <property type="term" value="P:dTDP biosynthetic process"/>
    <property type="evidence" value="ECO:0007669"/>
    <property type="project" value="InterPro"/>
</dbReference>
<dbReference type="Proteomes" id="UP000268321">
    <property type="component" value="Unassembled WGS sequence"/>
</dbReference>
<dbReference type="NCBIfam" id="TIGR00041">
    <property type="entry name" value="DTMP_kinase"/>
    <property type="match status" value="1"/>
</dbReference>
<gene>
    <name evidence="10" type="ORF">METBISCDRAFT_31309</name>
</gene>
<dbReference type="OrthoDB" id="425602at2759"/>
<keyword evidence="10" id="KW-0378">Hydrolase</keyword>
<evidence type="ECO:0000259" key="9">
    <source>
        <dbReference type="Pfam" id="PF02223"/>
    </source>
</evidence>
<dbReference type="Pfam" id="PF02223">
    <property type="entry name" value="Thymidylate_kin"/>
    <property type="match status" value="1"/>
</dbReference>
<evidence type="ECO:0000256" key="4">
    <source>
        <dbReference type="ARBA" id="ARBA00022679"/>
    </source>
</evidence>
<dbReference type="GO" id="GO:0005829">
    <property type="term" value="C:cytosol"/>
    <property type="evidence" value="ECO:0007669"/>
    <property type="project" value="TreeGrafter"/>
</dbReference>
<dbReference type="EMBL" id="ML004471">
    <property type="protein sequence ID" value="RKP29893.1"/>
    <property type="molecule type" value="Genomic_DNA"/>
</dbReference>
<evidence type="ECO:0000313" key="10">
    <source>
        <dbReference type="EMBL" id="RKP29893.1"/>
    </source>
</evidence>
<dbReference type="EC" id="2.7.4.9" evidence="3"/>
<dbReference type="InterPro" id="IPR027417">
    <property type="entry name" value="P-loop_NTPase"/>
</dbReference>
<dbReference type="PROSITE" id="PS01331">
    <property type="entry name" value="THYMIDYLATE_KINASE"/>
    <property type="match status" value="1"/>
</dbReference>
<dbReference type="GO" id="GO:0004798">
    <property type="term" value="F:dTMP kinase activity"/>
    <property type="evidence" value="ECO:0007669"/>
    <property type="project" value="UniProtKB-EC"/>
</dbReference>